<dbReference type="Proteomes" id="UP000722791">
    <property type="component" value="Unassembled WGS sequence"/>
</dbReference>
<organism evidence="3 4">
    <name type="scientific">Volvox reticuliferus</name>
    <dbReference type="NCBI Taxonomy" id="1737510"/>
    <lineage>
        <taxon>Eukaryota</taxon>
        <taxon>Viridiplantae</taxon>
        <taxon>Chlorophyta</taxon>
        <taxon>core chlorophytes</taxon>
        <taxon>Chlorophyceae</taxon>
        <taxon>CS clade</taxon>
        <taxon>Chlamydomonadales</taxon>
        <taxon>Volvocaceae</taxon>
        <taxon>Volvox</taxon>
    </lineage>
</organism>
<dbReference type="AlphaFoldDB" id="A0A8J4D1D4"/>
<evidence type="ECO:0000256" key="1">
    <source>
        <dbReference type="SAM" id="MobiDB-lite"/>
    </source>
</evidence>
<protein>
    <submittedName>
        <fullName evidence="3">Uncharacterized protein</fullName>
    </submittedName>
</protein>
<feature type="compositionally biased region" description="Low complexity" evidence="1">
    <location>
        <begin position="117"/>
        <end position="146"/>
    </location>
</feature>
<sequence length="263" mass="28696">MYDRGVRMRRLNPTHIIWPLSKVRENRNCRTWVEACTHLHHKARVCYGRPCVQRRWMARAEPEGKPGSSFESLFSKELQRRGLSSVDEEGSSRPAETSSTSSGSAGPFGGNSSNADGTNPFASGSSSSSTNSGPGSSSSSSNSSTRTRTRPRSAPPPMAANAEDDQRQKSMDMVNEGLEGLFPRAKLLLQLGGSVFLGFLPFMLVFSLLFSGVYGVFGTSFLHGGREMTSPPTYIDPDRLLSEPTVDPYVPYNSSPYSSPDLR</sequence>
<keyword evidence="2" id="KW-0812">Transmembrane</keyword>
<evidence type="ECO:0000313" key="4">
    <source>
        <dbReference type="Proteomes" id="UP000722791"/>
    </source>
</evidence>
<dbReference type="PANTHER" id="PTHR35699">
    <property type="entry name" value="F2J10.10 PROTEIN"/>
    <property type="match status" value="1"/>
</dbReference>
<proteinExistence type="predicted"/>
<evidence type="ECO:0000313" key="3">
    <source>
        <dbReference type="EMBL" id="GIL93821.1"/>
    </source>
</evidence>
<feature type="region of interest" description="Disordered" evidence="1">
    <location>
        <begin position="233"/>
        <end position="263"/>
    </location>
</feature>
<dbReference type="EMBL" id="BNCQ01000001">
    <property type="protein sequence ID" value="GIL93821.1"/>
    <property type="molecule type" value="Genomic_DNA"/>
</dbReference>
<feature type="compositionally biased region" description="Low complexity" evidence="1">
    <location>
        <begin position="92"/>
        <end position="105"/>
    </location>
</feature>
<accession>A0A8J4D1D4</accession>
<feature type="region of interest" description="Disordered" evidence="1">
    <location>
        <begin position="79"/>
        <end position="168"/>
    </location>
</feature>
<comment type="caution">
    <text evidence="3">The sequence shown here is derived from an EMBL/GenBank/DDBJ whole genome shotgun (WGS) entry which is preliminary data.</text>
</comment>
<name>A0A8J4D1D4_9CHLO</name>
<keyword evidence="2" id="KW-1133">Transmembrane helix</keyword>
<gene>
    <name evidence="3" type="ORF">Vretimale_196</name>
</gene>
<feature type="compositionally biased region" description="Low complexity" evidence="1">
    <location>
        <begin position="248"/>
        <end position="263"/>
    </location>
</feature>
<keyword evidence="2" id="KW-0472">Membrane</keyword>
<feature type="transmembrane region" description="Helical" evidence="2">
    <location>
        <begin position="194"/>
        <end position="217"/>
    </location>
</feature>
<evidence type="ECO:0000256" key="2">
    <source>
        <dbReference type="SAM" id="Phobius"/>
    </source>
</evidence>
<reference evidence="3" key="1">
    <citation type="journal article" date="2021" name="Proc. Natl. Acad. Sci. U.S.A.">
        <title>Three genomes in the algal genus Volvox reveal the fate of a haploid sex-determining region after a transition to homothallism.</title>
        <authorList>
            <person name="Yamamoto K."/>
            <person name="Hamaji T."/>
            <person name="Kawai-Toyooka H."/>
            <person name="Matsuzaki R."/>
            <person name="Takahashi F."/>
            <person name="Nishimura Y."/>
            <person name="Kawachi M."/>
            <person name="Noguchi H."/>
            <person name="Minakuchi Y."/>
            <person name="Umen J.G."/>
            <person name="Toyoda A."/>
            <person name="Nozaki H."/>
        </authorList>
    </citation>
    <scope>NUCLEOTIDE SEQUENCE</scope>
    <source>
        <strain evidence="3">NIES-3785</strain>
    </source>
</reference>
<dbReference type="PANTHER" id="PTHR35699:SF1">
    <property type="entry name" value="F2J10.10 PROTEIN"/>
    <property type="match status" value="1"/>
</dbReference>